<dbReference type="Proteomes" id="UP000014463">
    <property type="component" value="Unassembled WGS sequence"/>
</dbReference>
<dbReference type="GO" id="GO:0006203">
    <property type="term" value="P:dGTP catabolic process"/>
    <property type="evidence" value="ECO:0007669"/>
    <property type="project" value="TreeGrafter"/>
</dbReference>
<name>S2KM34_LITA3</name>
<dbReference type="SUPFAM" id="SSF109604">
    <property type="entry name" value="HD-domain/PDEase-like"/>
    <property type="match status" value="1"/>
</dbReference>
<gene>
    <name evidence="1" type="ORF">L861_23140</name>
</gene>
<evidence type="ECO:0000313" key="2">
    <source>
        <dbReference type="Proteomes" id="UP000014463"/>
    </source>
</evidence>
<protein>
    <recommendedName>
        <fullName evidence="3">HD/PDEase domain-containing protein</fullName>
    </recommendedName>
</protein>
<sequence>MYIVWVMYLGMLEGYCKQPFQVYWHQGSLKMDARKMRFYDPLYGVVELTEFEYSLIFLPEVQRLRYVRMCNINSLLITGASEISRFEHVLGVMCLAKEWVKSQAENVSSVWGKPMVAAAVLHDMQTGPFGHSFQYVVEDNEIDEAFKHEDLMYGEKLNFHQMVDANVSFSGKPFGAGDKLKNIWTDVTSLIKGEGEYGPLISGTIDLDNIDNVVRLAYHVGIASKRDATIALSLAKNISCHEGMVSITADHVDKISQWQIIRKNLYRFLLLDWAEFSAKAMLTKAIEIAVERNLIESSNWKMTDDEFLEHLIESSVGENQEIGQLVKNLRTGDLYTPLFLALTEDIGDYPRLSSAPVKNEIEARIKSVFKGRLGVSNGFVVHFIKDKGKTERSIKVYLRDKGECQIIGQDSCQLLIGVFSSLPIKNNVSEHACYELIKEVLGEFVSGEIKKINDPLFPDQVSETQLELL</sequence>
<accession>S2KM34</accession>
<dbReference type="PANTHER" id="PTHR11373">
    <property type="entry name" value="DEOXYNUCLEOSIDE TRIPHOSPHATE TRIPHOSPHOHYDROLASE"/>
    <property type="match status" value="1"/>
</dbReference>
<dbReference type="Gene3D" id="1.10.3210.10">
    <property type="entry name" value="Hypothetical protein af1432"/>
    <property type="match status" value="1"/>
</dbReference>
<dbReference type="PANTHER" id="PTHR11373:SF4">
    <property type="entry name" value="DEOXYNUCLEOSIDE TRIPHOSPHATE TRIPHOSPHOHYDROLASE SAMHD1"/>
    <property type="match status" value="1"/>
</dbReference>
<dbReference type="STRING" id="1121939.L861_23140"/>
<keyword evidence="2" id="KW-1185">Reference proteome</keyword>
<dbReference type="AlphaFoldDB" id="S2KM34"/>
<dbReference type="GO" id="GO:0008832">
    <property type="term" value="F:dGTPase activity"/>
    <property type="evidence" value="ECO:0007669"/>
    <property type="project" value="TreeGrafter"/>
</dbReference>
<evidence type="ECO:0008006" key="3">
    <source>
        <dbReference type="Google" id="ProtNLM"/>
    </source>
</evidence>
<dbReference type="eggNOG" id="COG1078">
    <property type="taxonomic scope" value="Bacteria"/>
</dbReference>
<organism evidence="1 2">
    <name type="scientific">Litchfieldella anticariensis (strain DSM 16096 / CECT 5854 / CIP 108499 / LMG 22089 / FP35)</name>
    <name type="common">Halomonas anticariensis</name>
    <dbReference type="NCBI Taxonomy" id="1121939"/>
    <lineage>
        <taxon>Bacteria</taxon>
        <taxon>Pseudomonadati</taxon>
        <taxon>Pseudomonadota</taxon>
        <taxon>Gammaproteobacteria</taxon>
        <taxon>Oceanospirillales</taxon>
        <taxon>Halomonadaceae</taxon>
        <taxon>Litchfieldella</taxon>
    </lineage>
</organism>
<evidence type="ECO:0000313" key="1">
    <source>
        <dbReference type="EMBL" id="EPC03207.1"/>
    </source>
</evidence>
<reference evidence="1 2" key="1">
    <citation type="journal article" date="2013" name="Genome Announc.">
        <title>Draft genome sequence of the moderately halophilic gammaproteobacterium Halomonas anticariensis FP35.</title>
        <authorList>
            <person name="Tahrioui A."/>
            <person name="Quesada E."/>
            <person name="Llamas I."/>
        </authorList>
    </citation>
    <scope>NUCLEOTIDE SEQUENCE [LARGE SCALE GENOMIC DNA]</scope>
    <source>
        <strain evidence="2">DSM 16096 / CECT 5854 / LMG 22089 / FP35</strain>
    </source>
</reference>
<dbReference type="PATRIC" id="fig|1121939.11.peg.1632"/>
<dbReference type="EMBL" id="ASTJ01000022">
    <property type="protein sequence ID" value="EPC03207.1"/>
    <property type="molecule type" value="Genomic_DNA"/>
</dbReference>
<comment type="caution">
    <text evidence="1">The sequence shown here is derived from an EMBL/GenBank/DDBJ whole genome shotgun (WGS) entry which is preliminary data.</text>
</comment>
<proteinExistence type="predicted"/>
<dbReference type="InterPro" id="IPR050135">
    <property type="entry name" value="dGTPase-like"/>
</dbReference>